<evidence type="ECO:0000256" key="1">
    <source>
        <dbReference type="ARBA" id="ARBA00004834"/>
    </source>
</evidence>
<dbReference type="GO" id="GO:0005975">
    <property type="term" value="P:carbohydrate metabolic process"/>
    <property type="evidence" value="ECO:0007669"/>
    <property type="project" value="InterPro"/>
</dbReference>
<keyword evidence="3 7" id="KW-0378">Hydrolase</keyword>
<accession>C7R0B5</accession>
<dbReference type="KEGG" id="jde:Jden_0510"/>
<evidence type="ECO:0000256" key="7">
    <source>
        <dbReference type="RuleBase" id="RU361187"/>
    </source>
</evidence>
<dbReference type="HOGENOM" id="CLU_009397_1_0_11"/>
<keyword evidence="4 7" id="KW-0326">Glycosidase</keyword>
<evidence type="ECO:0000313" key="9">
    <source>
        <dbReference type="Proteomes" id="UP000000628"/>
    </source>
</evidence>
<organism evidence="8 9">
    <name type="scientific">Jonesia denitrificans (strain ATCC 14870 / DSM 20603 / BCRC 15368 / CIP 55.134 / JCM 11481 / NBRC 15587 / NCTC 10816 / Prevot 55134)</name>
    <name type="common">Listeria denitrificans</name>
    <dbReference type="NCBI Taxonomy" id="471856"/>
    <lineage>
        <taxon>Bacteria</taxon>
        <taxon>Bacillati</taxon>
        <taxon>Actinomycetota</taxon>
        <taxon>Actinomycetes</taxon>
        <taxon>Micrococcales</taxon>
        <taxon>Jonesiaceae</taxon>
        <taxon>Jonesia</taxon>
    </lineage>
</organism>
<feature type="active site" description="Proton acceptor" evidence="5">
    <location>
        <position position="26"/>
    </location>
</feature>
<sequence>MTEPALREGVSVSVDPTLWGLRHAHDPTVVRDDEGRYVMVSTDACSQGAAPAGVHVRVSDDLVTWKWAGTAFNGIPASARHHTQAQGLWAPDLVRWRGAEGTDSAWRMYWSASSFGSRTSAIGMASAPTPHGPWHDDGVVVATDHEYSSHNAIDACVMWDSNSVPWLAYGSFFSGLYVLELDPVTGHPRYPGAVGERIVARPRVVEGAVEGPFLRAGDPASRGQVTLFVSFDSLFNAYDVRVAQADRALGPFRDRAGNRLLDRRLMDDTATLDPTQVGTRLVVGHHFPGLPTVIAPGHCSVFRDDDGSEFLVHHTRFAEFPGEHEAQIRRLLFVPSGWPVVSPLPYHGEPRTVARGGTGPEESGTWEVLDLSHPARTVPVTIPHGFPDHLRQAPVVDSVTVDVSSLGLGPVLALTEYVTFPVTTPSGDVSVGFAGYREVDGVPVHVSGFRQPRTDA</sequence>
<dbReference type="InterPro" id="IPR050727">
    <property type="entry name" value="GH43_arabinanases"/>
</dbReference>
<feature type="site" description="Important for catalytic activity, responsible for pKa modulation of the active site Glu and correct orientation of both the proton donor and substrate" evidence="6">
    <location>
        <position position="154"/>
    </location>
</feature>
<proteinExistence type="inferred from homology"/>
<evidence type="ECO:0000256" key="6">
    <source>
        <dbReference type="PIRSR" id="PIRSR606710-2"/>
    </source>
</evidence>
<dbReference type="Proteomes" id="UP000000628">
    <property type="component" value="Chromosome"/>
</dbReference>
<gene>
    <name evidence="8" type="ordered locus">Jden_0510</name>
</gene>
<dbReference type="STRING" id="471856.Jden_0510"/>
<evidence type="ECO:0000256" key="4">
    <source>
        <dbReference type="ARBA" id="ARBA00023295"/>
    </source>
</evidence>
<dbReference type="OrthoDB" id="9759709at2"/>
<dbReference type="GO" id="GO:0004553">
    <property type="term" value="F:hydrolase activity, hydrolyzing O-glycosyl compounds"/>
    <property type="evidence" value="ECO:0007669"/>
    <property type="project" value="InterPro"/>
</dbReference>
<name>C7R0B5_JONDD</name>
<keyword evidence="9" id="KW-1185">Reference proteome</keyword>
<dbReference type="RefSeq" id="WP_015770803.1">
    <property type="nucleotide sequence ID" value="NC_013174.1"/>
</dbReference>
<evidence type="ECO:0000256" key="3">
    <source>
        <dbReference type="ARBA" id="ARBA00022801"/>
    </source>
</evidence>
<evidence type="ECO:0000313" key="8">
    <source>
        <dbReference type="EMBL" id="ACV08174.1"/>
    </source>
</evidence>
<feature type="active site" description="Proton donor" evidence="5">
    <location>
        <position position="210"/>
    </location>
</feature>
<dbReference type="InterPro" id="IPR006710">
    <property type="entry name" value="Glyco_hydro_43"/>
</dbReference>
<dbReference type="PANTHER" id="PTHR43301">
    <property type="entry name" value="ARABINAN ENDO-1,5-ALPHA-L-ARABINOSIDASE"/>
    <property type="match status" value="1"/>
</dbReference>
<evidence type="ECO:0000256" key="2">
    <source>
        <dbReference type="ARBA" id="ARBA00009865"/>
    </source>
</evidence>
<comment type="pathway">
    <text evidence="1">Glycan metabolism; L-arabinan degradation.</text>
</comment>
<evidence type="ECO:0000256" key="5">
    <source>
        <dbReference type="PIRSR" id="PIRSR606710-1"/>
    </source>
</evidence>
<dbReference type="Gene3D" id="2.115.10.20">
    <property type="entry name" value="Glycosyl hydrolase domain, family 43"/>
    <property type="match status" value="1"/>
</dbReference>
<dbReference type="CAZy" id="GH43">
    <property type="family name" value="Glycoside Hydrolase Family 43"/>
</dbReference>
<dbReference type="eggNOG" id="COG3507">
    <property type="taxonomic scope" value="Bacteria"/>
</dbReference>
<dbReference type="Pfam" id="PF04616">
    <property type="entry name" value="Glyco_hydro_43"/>
    <property type="match status" value="1"/>
</dbReference>
<dbReference type="AlphaFoldDB" id="C7R0B5"/>
<dbReference type="EMBL" id="CP001706">
    <property type="protein sequence ID" value="ACV08174.1"/>
    <property type="molecule type" value="Genomic_DNA"/>
</dbReference>
<dbReference type="SUPFAM" id="SSF75005">
    <property type="entry name" value="Arabinanase/levansucrase/invertase"/>
    <property type="match status" value="1"/>
</dbReference>
<reference evidence="8 9" key="1">
    <citation type="journal article" date="2009" name="Stand. Genomic Sci.">
        <title>Complete genome sequence of Jonesia denitrificans type strain (Prevot 55134).</title>
        <authorList>
            <person name="Pukall R."/>
            <person name="Gehrich-Schroter G."/>
            <person name="Lapidus A."/>
            <person name="Nolan M."/>
            <person name="Glavina Del Rio T."/>
            <person name="Lucas S."/>
            <person name="Chen F."/>
            <person name="Tice H."/>
            <person name="Pitluck S."/>
            <person name="Cheng J.F."/>
            <person name="Copeland A."/>
            <person name="Saunders E."/>
            <person name="Brettin T."/>
            <person name="Detter J.C."/>
            <person name="Bruce D."/>
            <person name="Goodwin L."/>
            <person name="Pati A."/>
            <person name="Ivanova N."/>
            <person name="Mavromatis K."/>
            <person name="Ovchinnikova G."/>
            <person name="Chen A."/>
            <person name="Palaniappan K."/>
            <person name="Land M."/>
            <person name="Hauser L."/>
            <person name="Chang Y.J."/>
            <person name="Jeffries C.D."/>
            <person name="Chain P."/>
            <person name="Goker M."/>
            <person name="Bristow J."/>
            <person name="Eisen J.A."/>
            <person name="Markowitz V."/>
            <person name="Hugenholtz P."/>
            <person name="Kyrpides N.C."/>
            <person name="Klenk H.P."/>
            <person name="Han C."/>
        </authorList>
    </citation>
    <scope>NUCLEOTIDE SEQUENCE [LARGE SCALE GENOMIC DNA]</scope>
    <source>
        <strain evidence="9">ATCC 14870 / DSM 20603 / BCRC 15368 / CIP 55.134 / JCM 11481 / NBRC 15587 / NCTC 10816 / Prevot 55134</strain>
    </source>
</reference>
<protein>
    <submittedName>
        <fullName evidence="8">Glycoside hydrolase family 43</fullName>
    </submittedName>
</protein>
<dbReference type="CDD" id="cd08998">
    <property type="entry name" value="GH43_Arb43a-like"/>
    <property type="match status" value="1"/>
</dbReference>
<dbReference type="PANTHER" id="PTHR43301:SF3">
    <property type="entry name" value="ARABINAN ENDO-1,5-ALPHA-L-ARABINOSIDASE A-RELATED"/>
    <property type="match status" value="1"/>
</dbReference>
<comment type="similarity">
    <text evidence="2 7">Belongs to the glycosyl hydrolase 43 family.</text>
</comment>
<dbReference type="InterPro" id="IPR023296">
    <property type="entry name" value="Glyco_hydro_beta-prop_sf"/>
</dbReference>